<evidence type="ECO:0000256" key="1">
    <source>
        <dbReference type="SAM" id="MobiDB-lite"/>
    </source>
</evidence>
<reference evidence="2 3" key="1">
    <citation type="submission" date="2018-12" db="EMBL/GenBank/DDBJ databases">
        <authorList>
            <person name="Yang E."/>
        </authorList>
    </citation>
    <scope>NUCLEOTIDE SEQUENCE [LARGE SCALE GENOMIC DNA]</scope>
    <source>
        <strain evidence="2 3">SOD</strain>
    </source>
</reference>
<dbReference type="OrthoDB" id="5526813at2"/>
<evidence type="ECO:0000313" key="3">
    <source>
        <dbReference type="Proteomes" id="UP000278085"/>
    </source>
</evidence>
<evidence type="ECO:0000313" key="2">
    <source>
        <dbReference type="EMBL" id="RSZ60021.1"/>
    </source>
</evidence>
<keyword evidence="3" id="KW-1185">Reference proteome</keyword>
<dbReference type="RefSeq" id="WP_126073382.1">
    <property type="nucleotide sequence ID" value="NZ_CP051166.1"/>
</dbReference>
<dbReference type="EMBL" id="RXLQ01000003">
    <property type="protein sequence ID" value="RSZ60021.1"/>
    <property type="molecule type" value="Genomic_DNA"/>
</dbReference>
<protein>
    <recommendedName>
        <fullName evidence="4">DnaT DNA-binding domain-containing protein</fullName>
    </recommendedName>
</protein>
<feature type="region of interest" description="Disordered" evidence="1">
    <location>
        <begin position="111"/>
        <end position="132"/>
    </location>
</feature>
<proteinExistence type="predicted"/>
<dbReference type="AlphaFoldDB" id="A0A430HR67"/>
<dbReference type="Proteomes" id="UP000278085">
    <property type="component" value="Unassembled WGS sequence"/>
</dbReference>
<feature type="region of interest" description="Disordered" evidence="1">
    <location>
        <begin position="226"/>
        <end position="254"/>
    </location>
</feature>
<gene>
    <name evidence="2" type="ORF">EJB06_07530</name>
</gene>
<accession>A0A430HR67</accession>
<organism evidence="2 3">
    <name type="scientific">Massilia atriviolacea</name>
    <dbReference type="NCBI Taxonomy" id="2495579"/>
    <lineage>
        <taxon>Bacteria</taxon>
        <taxon>Pseudomonadati</taxon>
        <taxon>Pseudomonadota</taxon>
        <taxon>Betaproteobacteria</taxon>
        <taxon>Burkholderiales</taxon>
        <taxon>Oxalobacteraceae</taxon>
        <taxon>Telluria group</taxon>
        <taxon>Massilia</taxon>
    </lineage>
</organism>
<name>A0A430HR67_9BURK</name>
<comment type="caution">
    <text evidence="2">The sequence shown here is derived from an EMBL/GenBank/DDBJ whole genome shotgun (WGS) entry which is preliminary data.</text>
</comment>
<evidence type="ECO:0008006" key="4">
    <source>
        <dbReference type="Google" id="ProtNLM"/>
    </source>
</evidence>
<sequence length="254" mass="28754">MARARNIKPGLYKNEDLAECSIWARFVFPGLWMLADRDGRMEDRPKRIKAELLPFDNADVDQLLDELARYGFILRYEVDGQRYIQVLKFSEHQTPHVREQASTIPAPVETVPSTAKAVPRHDLDDGVSSPRSPDSLIPSLLIPDSLIPVEATPAPAKRKATAPATRLPADWLPTDGDTEFCKAERPDLRLTEVADRFRDYWHAMPGTKGQKADWNATWRNWVRNERRGVAQGPPPGATPKFDPIAYVNRNRIPP</sequence>